<accession>A0A6J0SDG9</accession>
<dbReference type="GO" id="GO:0005576">
    <property type="term" value="C:extracellular region"/>
    <property type="evidence" value="ECO:0007669"/>
    <property type="project" value="UniProtKB-SubCell"/>
</dbReference>
<dbReference type="OrthoDB" id="538816at2759"/>
<dbReference type="GO" id="GO:0042269">
    <property type="term" value="P:regulation of natural killer cell mediated cytotoxicity"/>
    <property type="evidence" value="ECO:0007669"/>
    <property type="project" value="TreeGrafter"/>
</dbReference>
<dbReference type="Pfam" id="PF00059">
    <property type="entry name" value="Lectin_C"/>
    <property type="match status" value="1"/>
</dbReference>
<dbReference type="InterPro" id="IPR016187">
    <property type="entry name" value="CTDL_fold"/>
</dbReference>
<dbReference type="RefSeq" id="XP_020633105.2">
    <property type="nucleotide sequence ID" value="XM_020777446.2"/>
</dbReference>
<dbReference type="PANTHER" id="PTHR46784">
    <property type="entry name" value="KILLER CELL LECTIN-LIKE RECEPTOR SUBFAMILY B MEMBER 1"/>
    <property type="match status" value="1"/>
</dbReference>
<dbReference type="PANTHER" id="PTHR46784:SF1">
    <property type="entry name" value="KILLER CELL LECTIN-LIKE RECEPTOR SUBFAMILY B MEMBER 1"/>
    <property type="match status" value="1"/>
</dbReference>
<evidence type="ECO:0000256" key="2">
    <source>
        <dbReference type="ARBA" id="ARBA00004613"/>
    </source>
</evidence>
<comment type="subcellular location">
    <subcellularLocation>
        <location evidence="1">Membrane</location>
        <topology evidence="1">Single-pass type II membrane protein</topology>
    </subcellularLocation>
    <subcellularLocation>
        <location evidence="2">Secreted</location>
    </subcellularLocation>
</comment>
<dbReference type="GO" id="GO:0030246">
    <property type="term" value="F:carbohydrate binding"/>
    <property type="evidence" value="ECO:0007669"/>
    <property type="project" value="UniProtKB-KW"/>
</dbReference>
<dbReference type="GO" id="GO:0009986">
    <property type="term" value="C:cell surface"/>
    <property type="evidence" value="ECO:0007669"/>
    <property type="project" value="TreeGrafter"/>
</dbReference>
<reference evidence="11" key="2">
    <citation type="submission" date="2025-08" db="UniProtKB">
        <authorList>
            <consortium name="RefSeq"/>
        </authorList>
    </citation>
    <scope>IDENTIFICATION</scope>
</reference>
<evidence type="ECO:0000313" key="11">
    <source>
        <dbReference type="RefSeq" id="XP_020633105.2"/>
    </source>
</evidence>
<dbReference type="SUPFAM" id="SSF56436">
    <property type="entry name" value="C-type lectin-like"/>
    <property type="match status" value="1"/>
</dbReference>
<protein>
    <submittedName>
        <fullName evidence="11">Killer cell lectin-like receptor subfamily B member 1C</fullName>
    </submittedName>
</protein>
<dbReference type="InterPro" id="IPR016186">
    <property type="entry name" value="C-type_lectin-like/link_sf"/>
</dbReference>
<evidence type="ECO:0000256" key="3">
    <source>
        <dbReference type="ARBA" id="ARBA00022525"/>
    </source>
</evidence>
<dbReference type="InParanoid" id="A0A6J0SDG9"/>
<dbReference type="CDD" id="cd03593">
    <property type="entry name" value="CLECT_NK_receptors_like"/>
    <property type="match status" value="1"/>
</dbReference>
<dbReference type="GO" id="GO:0005886">
    <property type="term" value="C:plasma membrane"/>
    <property type="evidence" value="ECO:0007669"/>
    <property type="project" value="TreeGrafter"/>
</dbReference>
<evidence type="ECO:0000256" key="4">
    <source>
        <dbReference type="ARBA" id="ARBA00022734"/>
    </source>
</evidence>
<sequence length="238" mass="27175">MANEIVYADLGFSSEPSSARALRPSQEANASRDSYCLRTALWIGWSVNIILVILVIVLLVFQMRECNPVDGPDKDQDCQRSSNGREDNSCPETVTKLRTFLCKPLDNSTTECRICPENWLRHKSKCYWISKEKQSWHKGQDDCREKHAQMWVMRSQEEQRFIWKMISEERKLPWIGLKTTSAGDNWSWIDGSPLNDTTSQSLGIAEPNSCGMLKNNQISSQSCGSIAQWICETEAFLV</sequence>
<organism evidence="10 11">
    <name type="scientific">Pogona vitticeps</name>
    <name type="common">central bearded dragon</name>
    <dbReference type="NCBI Taxonomy" id="103695"/>
    <lineage>
        <taxon>Eukaryota</taxon>
        <taxon>Metazoa</taxon>
        <taxon>Chordata</taxon>
        <taxon>Craniata</taxon>
        <taxon>Vertebrata</taxon>
        <taxon>Euteleostomi</taxon>
        <taxon>Lepidosauria</taxon>
        <taxon>Squamata</taxon>
        <taxon>Bifurcata</taxon>
        <taxon>Unidentata</taxon>
        <taxon>Episquamata</taxon>
        <taxon>Toxicofera</taxon>
        <taxon>Iguania</taxon>
        <taxon>Acrodonta</taxon>
        <taxon>Agamidae</taxon>
        <taxon>Amphibolurinae</taxon>
        <taxon>Pogona</taxon>
    </lineage>
</organism>
<dbReference type="SMART" id="SM00034">
    <property type="entry name" value="CLECT"/>
    <property type="match status" value="1"/>
</dbReference>
<proteinExistence type="predicted"/>
<keyword evidence="7" id="KW-1015">Disulfide bond</keyword>
<gene>
    <name evidence="11" type="primary">LOC110069871</name>
</gene>
<keyword evidence="3" id="KW-0964">Secreted</keyword>
<evidence type="ECO:0000256" key="7">
    <source>
        <dbReference type="ARBA" id="ARBA00023157"/>
    </source>
</evidence>
<dbReference type="InterPro" id="IPR033992">
    <property type="entry name" value="NKR-like_CTLD"/>
</dbReference>
<evidence type="ECO:0000259" key="9">
    <source>
        <dbReference type="PROSITE" id="PS50041"/>
    </source>
</evidence>
<dbReference type="Gene3D" id="3.10.100.10">
    <property type="entry name" value="Mannose-Binding Protein A, subunit A"/>
    <property type="match status" value="1"/>
</dbReference>
<evidence type="ECO:0000256" key="8">
    <source>
        <dbReference type="SAM" id="Phobius"/>
    </source>
</evidence>
<keyword evidence="8" id="KW-0472">Membrane</keyword>
<dbReference type="GO" id="GO:0038023">
    <property type="term" value="F:signaling receptor activity"/>
    <property type="evidence" value="ECO:0007669"/>
    <property type="project" value="TreeGrafter"/>
</dbReference>
<keyword evidence="4" id="KW-0430">Lectin</keyword>
<dbReference type="GeneID" id="110069871"/>
<name>A0A6J0SDG9_9SAUR</name>
<evidence type="ECO:0000256" key="1">
    <source>
        <dbReference type="ARBA" id="ARBA00004606"/>
    </source>
</evidence>
<feature type="domain" description="C-type lectin" evidence="9">
    <location>
        <begin position="122"/>
        <end position="232"/>
    </location>
</feature>
<dbReference type="Proteomes" id="UP001652642">
    <property type="component" value="Chromosome 2"/>
</dbReference>
<evidence type="ECO:0000256" key="5">
    <source>
        <dbReference type="ARBA" id="ARBA00022968"/>
    </source>
</evidence>
<dbReference type="InterPro" id="IPR001304">
    <property type="entry name" value="C-type_lectin-like"/>
</dbReference>
<dbReference type="KEGG" id="pvt:110069871"/>
<dbReference type="AlphaFoldDB" id="A0A6J0SDG9"/>
<keyword evidence="10" id="KW-1185">Reference proteome</keyword>
<keyword evidence="8" id="KW-0812">Transmembrane</keyword>
<keyword evidence="6 8" id="KW-1133">Transmembrane helix</keyword>
<evidence type="ECO:0000256" key="6">
    <source>
        <dbReference type="ARBA" id="ARBA00022989"/>
    </source>
</evidence>
<dbReference type="PROSITE" id="PS50041">
    <property type="entry name" value="C_TYPE_LECTIN_2"/>
    <property type="match status" value="1"/>
</dbReference>
<reference evidence="10" key="1">
    <citation type="submission" date="2025-05" db="UniProtKB">
        <authorList>
            <consortium name="RefSeq"/>
        </authorList>
    </citation>
    <scope>NUCLEOTIDE SEQUENCE [LARGE SCALE GENOMIC DNA]</scope>
</reference>
<evidence type="ECO:0000313" key="10">
    <source>
        <dbReference type="Proteomes" id="UP001652642"/>
    </source>
</evidence>
<dbReference type="InterPro" id="IPR051527">
    <property type="entry name" value="KLR_subfamily_B"/>
</dbReference>
<keyword evidence="5" id="KW-0735">Signal-anchor</keyword>
<feature type="transmembrane region" description="Helical" evidence="8">
    <location>
        <begin position="42"/>
        <end position="61"/>
    </location>
</feature>